<dbReference type="Proteomes" id="UP001197093">
    <property type="component" value="Unassembled WGS sequence"/>
</dbReference>
<protein>
    <submittedName>
        <fullName evidence="2">Uncharacterized protein</fullName>
    </submittedName>
</protein>
<evidence type="ECO:0000256" key="1">
    <source>
        <dbReference type="SAM" id="MobiDB-lite"/>
    </source>
</evidence>
<dbReference type="EMBL" id="JAHCVI010000001">
    <property type="protein sequence ID" value="KAG7291205.1"/>
    <property type="molecule type" value="Genomic_DNA"/>
</dbReference>
<organism evidence="2 3">
    <name type="scientific">Staphylotrichum longicolle</name>
    <dbReference type="NCBI Taxonomy" id="669026"/>
    <lineage>
        <taxon>Eukaryota</taxon>
        <taxon>Fungi</taxon>
        <taxon>Dikarya</taxon>
        <taxon>Ascomycota</taxon>
        <taxon>Pezizomycotina</taxon>
        <taxon>Sordariomycetes</taxon>
        <taxon>Sordariomycetidae</taxon>
        <taxon>Sordariales</taxon>
        <taxon>Chaetomiaceae</taxon>
        <taxon>Staphylotrichum</taxon>
    </lineage>
</organism>
<keyword evidence="3" id="KW-1185">Reference proteome</keyword>
<sequence length="215" mass="23799">MSELERKLAKNKLASRPTEKDHDARPLSPWPKEVWEQAWKAMDAGYKAPRSRFPVLLTPGGPISSAAQLQQLIEADSLPETIETSRVDYHTNEIGKVRICHVSFEEKDKMEEKAEISDMIGRDTILVMFNGRRRVAMVVHALKQGVSTEHPASVLPPASVADYAATKAGLSAMLGTARSTRDAASAHVAVRLWVRPDAGVQEKLPSKVPKGEWRK</sequence>
<accession>A0AAD4F1E1</accession>
<dbReference type="AlphaFoldDB" id="A0AAD4F1E1"/>
<name>A0AAD4F1E1_9PEZI</name>
<comment type="caution">
    <text evidence="2">The sequence shown here is derived from an EMBL/GenBank/DDBJ whole genome shotgun (WGS) entry which is preliminary data.</text>
</comment>
<evidence type="ECO:0000313" key="2">
    <source>
        <dbReference type="EMBL" id="KAG7291205.1"/>
    </source>
</evidence>
<reference evidence="2" key="1">
    <citation type="submission" date="2023-02" db="EMBL/GenBank/DDBJ databases">
        <authorList>
            <person name="Palmer J.M."/>
        </authorList>
    </citation>
    <scope>NUCLEOTIDE SEQUENCE</scope>
    <source>
        <strain evidence="2">FW57</strain>
    </source>
</reference>
<gene>
    <name evidence="2" type="ORF">NEMBOFW57_001217</name>
</gene>
<feature type="region of interest" description="Disordered" evidence="1">
    <location>
        <begin position="1"/>
        <end position="29"/>
    </location>
</feature>
<proteinExistence type="predicted"/>
<evidence type="ECO:0000313" key="3">
    <source>
        <dbReference type="Proteomes" id="UP001197093"/>
    </source>
</evidence>